<evidence type="ECO:0000313" key="1">
    <source>
        <dbReference type="EMBL" id="ALS78959.1"/>
    </source>
</evidence>
<name>A0ABM5WX83_9BACL</name>
<dbReference type="SUPFAM" id="SSF64182">
    <property type="entry name" value="DHH phosphoesterases"/>
    <property type="match status" value="1"/>
</dbReference>
<evidence type="ECO:0000313" key="2">
    <source>
        <dbReference type="Proteomes" id="UP000065533"/>
    </source>
</evidence>
<dbReference type="Gene3D" id="3.90.1640.30">
    <property type="match status" value="1"/>
</dbReference>
<dbReference type="Proteomes" id="UP000065533">
    <property type="component" value="Chromosome"/>
</dbReference>
<gene>
    <name evidence="1" type="ORF">AUO94_09950</name>
</gene>
<proteinExistence type="predicted"/>
<dbReference type="PANTHER" id="PTHR30255">
    <property type="entry name" value="SINGLE-STRANDED-DNA-SPECIFIC EXONUCLEASE RECJ"/>
    <property type="match status" value="1"/>
</dbReference>
<accession>A0ABM5WX83</accession>
<keyword evidence="1" id="KW-0238">DNA-binding</keyword>
<dbReference type="EMBL" id="CP013661">
    <property type="protein sequence ID" value="ALS78959.1"/>
    <property type="molecule type" value="Genomic_DNA"/>
</dbReference>
<organism evidence="1 2">
    <name type="scientific">Planococcus kocurii</name>
    <dbReference type="NCBI Taxonomy" id="1374"/>
    <lineage>
        <taxon>Bacteria</taxon>
        <taxon>Bacillati</taxon>
        <taxon>Bacillota</taxon>
        <taxon>Bacilli</taxon>
        <taxon>Bacillales</taxon>
        <taxon>Caryophanaceae</taxon>
        <taxon>Planococcus</taxon>
    </lineage>
</organism>
<dbReference type="RefSeq" id="WP_058385616.1">
    <property type="nucleotide sequence ID" value="NZ_CP013661.2"/>
</dbReference>
<dbReference type="PANTHER" id="PTHR30255:SF2">
    <property type="entry name" value="SINGLE-STRANDED-DNA-SPECIFIC EXONUCLEASE RECJ"/>
    <property type="match status" value="1"/>
</dbReference>
<keyword evidence="2" id="KW-1185">Reference proteome</keyword>
<dbReference type="InterPro" id="IPR051673">
    <property type="entry name" value="SSDNA_exonuclease_RecJ"/>
</dbReference>
<sequence>MIESRKRWRLTTPDEQTVQEIQKELNLSSVLAKILVTRGLNTADAARTFMQMDATCMHDPYLMKDMDLAVERIRQAIDNQEKIVVYGDYDAGATRF</sequence>
<dbReference type="GO" id="GO:0003677">
    <property type="term" value="F:DNA binding"/>
    <property type="evidence" value="ECO:0007669"/>
    <property type="project" value="UniProtKB-KW"/>
</dbReference>
<reference evidence="1" key="1">
    <citation type="submission" date="2016-01" db="EMBL/GenBank/DDBJ databases">
        <title>Complete genome of Planococcus kocurri type strain.</title>
        <authorList>
            <person name="See-Too W.S."/>
        </authorList>
    </citation>
    <scope>NUCLEOTIDE SEQUENCE [LARGE SCALE GENOMIC DNA]</scope>
    <source>
        <strain evidence="1">ATCC 43650</strain>
    </source>
</reference>
<dbReference type="InterPro" id="IPR038763">
    <property type="entry name" value="DHH_sf"/>
</dbReference>
<protein>
    <submittedName>
        <fullName evidence="1">Single-stranded DNA-binding protein</fullName>
    </submittedName>
</protein>